<reference evidence="4 6" key="1">
    <citation type="submission" date="2013-02" db="EMBL/GenBank/DDBJ databases">
        <title>The Genome Sequence of Enterococcus moraviensis BAA-383.</title>
        <authorList>
            <consortium name="The Broad Institute Genome Sequencing Platform"/>
            <consortium name="The Broad Institute Genome Sequencing Center for Infectious Disease"/>
            <person name="Earl A.M."/>
            <person name="Gilmore M.S."/>
            <person name="Lebreton F."/>
            <person name="Walker B."/>
            <person name="Young S.K."/>
            <person name="Zeng Q."/>
            <person name="Gargeya S."/>
            <person name="Fitzgerald M."/>
            <person name="Haas B."/>
            <person name="Abouelleil A."/>
            <person name="Alvarado L."/>
            <person name="Arachchi H.M."/>
            <person name="Berlin A.M."/>
            <person name="Chapman S.B."/>
            <person name="Dewar J."/>
            <person name="Goldberg J."/>
            <person name="Griggs A."/>
            <person name="Gujja S."/>
            <person name="Hansen M."/>
            <person name="Howarth C."/>
            <person name="Imamovic A."/>
            <person name="Larimer J."/>
            <person name="McCowan C."/>
            <person name="Murphy C."/>
            <person name="Neiman D."/>
            <person name="Pearson M."/>
            <person name="Priest M."/>
            <person name="Roberts A."/>
            <person name="Saif S."/>
            <person name="Shea T."/>
            <person name="Sisk P."/>
            <person name="Sykes S."/>
            <person name="Wortman J."/>
            <person name="Nusbaum C."/>
            <person name="Birren B."/>
        </authorList>
    </citation>
    <scope>NUCLEOTIDE SEQUENCE [LARGE SCALE GENOMIC DNA]</scope>
    <source>
        <strain evidence="4 6">ATCC BAA-383</strain>
    </source>
</reference>
<feature type="domain" description="Extracellular matrix-binding protein ebh GA module" evidence="3">
    <location>
        <begin position="563"/>
        <end position="614"/>
    </location>
</feature>
<evidence type="ECO:0000256" key="1">
    <source>
        <dbReference type="ARBA" id="ARBA00022729"/>
    </source>
</evidence>
<dbReference type="SMART" id="SM00728">
    <property type="entry name" value="ChW"/>
    <property type="match status" value="3"/>
</dbReference>
<feature type="coiled-coil region" evidence="2">
    <location>
        <begin position="846"/>
        <end position="873"/>
    </location>
</feature>
<dbReference type="EMBL" id="ASWB01000003">
    <property type="protein sequence ID" value="EOT65889.1"/>
    <property type="molecule type" value="Genomic_DNA"/>
</dbReference>
<evidence type="ECO:0000313" key="6">
    <source>
        <dbReference type="Proteomes" id="UP000013781"/>
    </source>
</evidence>
<name>R2QMR3_9ENTE</name>
<proteinExistence type="predicted"/>
<organism evidence="4 6">
    <name type="scientific">Enterococcus moraviensis ATCC BAA-383</name>
    <dbReference type="NCBI Taxonomy" id="1158609"/>
    <lineage>
        <taxon>Bacteria</taxon>
        <taxon>Bacillati</taxon>
        <taxon>Bacillota</taxon>
        <taxon>Bacilli</taxon>
        <taxon>Lactobacillales</taxon>
        <taxon>Enterococcaceae</taxon>
        <taxon>Enterococcus</taxon>
    </lineage>
</organism>
<feature type="domain" description="Extracellular matrix-binding protein ebh GA module" evidence="3">
    <location>
        <begin position="199"/>
        <end position="259"/>
    </location>
</feature>
<dbReference type="HOGENOM" id="CLU_289310_0_0_9"/>
<keyword evidence="2" id="KW-0175">Coiled coil</keyword>
<gene>
    <name evidence="5" type="ORF">I586_02158</name>
    <name evidence="4" type="ORF">UAY_02831</name>
</gene>
<dbReference type="Pfam" id="PF19258">
    <property type="entry name" value="KxYKxGKxW_sig"/>
    <property type="match status" value="1"/>
</dbReference>
<dbReference type="PATRIC" id="fig|1158609.3.peg.2757"/>
<accession>R2QMR3</accession>
<dbReference type="SMART" id="SM00844">
    <property type="entry name" value="GA"/>
    <property type="match status" value="3"/>
</dbReference>
<dbReference type="NCBIfam" id="TIGR03715">
    <property type="entry name" value="KxYKxGKxW"/>
    <property type="match status" value="1"/>
</dbReference>
<dbReference type="AlphaFoldDB" id="R2QMR3"/>
<dbReference type="InterPro" id="IPR006637">
    <property type="entry name" value="ChW"/>
</dbReference>
<keyword evidence="7" id="KW-1185">Reference proteome</keyword>
<keyword evidence="1" id="KW-0732">Signal</keyword>
<dbReference type="InterPro" id="IPR020840">
    <property type="entry name" value="Extracell_matrix-bd_GA"/>
</dbReference>
<evidence type="ECO:0000313" key="5">
    <source>
        <dbReference type="EMBL" id="EOT65889.1"/>
    </source>
</evidence>
<dbReference type="RefSeq" id="WP_010766164.1">
    <property type="nucleotide sequence ID" value="NZ_ASWB01000003.1"/>
</dbReference>
<dbReference type="Proteomes" id="UP000013781">
    <property type="component" value="Unassembled WGS sequence"/>
</dbReference>
<dbReference type="InterPro" id="IPR022263">
    <property type="entry name" value="KxYKxGKxW"/>
</dbReference>
<evidence type="ECO:0000256" key="2">
    <source>
        <dbReference type="SAM" id="Coils"/>
    </source>
</evidence>
<feature type="domain" description="Extracellular matrix-binding protein ebh GA module" evidence="3">
    <location>
        <begin position="623"/>
        <end position="676"/>
    </location>
</feature>
<dbReference type="EMBL" id="AJAS01000024">
    <property type="protein sequence ID" value="EOH96463.1"/>
    <property type="molecule type" value="Genomic_DNA"/>
</dbReference>
<evidence type="ECO:0000313" key="7">
    <source>
        <dbReference type="Proteomes" id="UP000014157"/>
    </source>
</evidence>
<reference evidence="5 7" key="2">
    <citation type="submission" date="2013-03" db="EMBL/GenBank/DDBJ databases">
        <title>The Genome Sequence of Enterococcus moraviensis BAA-383 (PacBio/Illumina hybrid assembly).</title>
        <authorList>
            <consortium name="The Broad Institute Genomics Platform"/>
            <consortium name="The Broad Institute Genome Sequencing Center for Infectious Disease"/>
            <person name="Earl A."/>
            <person name="Russ C."/>
            <person name="Gilmore M."/>
            <person name="Surin D."/>
            <person name="Walker B."/>
            <person name="Young S."/>
            <person name="Zeng Q."/>
            <person name="Gargeya S."/>
            <person name="Fitzgerald M."/>
            <person name="Haas B."/>
            <person name="Abouelleil A."/>
            <person name="Allen A.W."/>
            <person name="Alvarado L."/>
            <person name="Arachchi H.M."/>
            <person name="Berlin A.M."/>
            <person name="Chapman S.B."/>
            <person name="Gainer-Dewar J."/>
            <person name="Goldberg J."/>
            <person name="Griggs A."/>
            <person name="Gujja S."/>
            <person name="Hansen M."/>
            <person name="Howarth C."/>
            <person name="Imamovic A."/>
            <person name="Ireland A."/>
            <person name="Larimer J."/>
            <person name="McCowan C."/>
            <person name="Murphy C."/>
            <person name="Pearson M."/>
            <person name="Poon T.W."/>
            <person name="Priest M."/>
            <person name="Roberts A."/>
            <person name="Saif S."/>
            <person name="Shea T."/>
            <person name="Sisk P."/>
            <person name="Sykes S."/>
            <person name="Wortman J."/>
            <person name="Nusbaum C."/>
            <person name="Birren B."/>
        </authorList>
    </citation>
    <scope>NUCLEOTIDE SEQUENCE [LARGE SCALE GENOMIC DNA]</scope>
    <source>
        <strain evidence="5 7">ATCC BAA-383</strain>
    </source>
</reference>
<comment type="caution">
    <text evidence="4">The sequence shown here is derived from an EMBL/GenBank/DDBJ whole genome shotgun (WGS) entry which is preliminary data.</text>
</comment>
<dbReference type="Pfam" id="PF07538">
    <property type="entry name" value="ChW"/>
    <property type="match status" value="3"/>
</dbReference>
<dbReference type="OrthoDB" id="2171096at2"/>
<dbReference type="InterPro" id="IPR002988">
    <property type="entry name" value="GA_module"/>
</dbReference>
<dbReference type="Proteomes" id="UP000014157">
    <property type="component" value="Unassembled WGS sequence"/>
</dbReference>
<dbReference type="Pfam" id="PF01468">
    <property type="entry name" value="GA"/>
    <property type="match status" value="7"/>
</dbReference>
<evidence type="ECO:0000313" key="4">
    <source>
        <dbReference type="EMBL" id="EOH96463.1"/>
    </source>
</evidence>
<dbReference type="eggNOG" id="COG2385">
    <property type="taxonomic scope" value="Bacteria"/>
</dbReference>
<dbReference type="Gene3D" id="1.20.5.420">
    <property type="entry name" value="Immunoglobulin FC, subunit C"/>
    <property type="match status" value="3"/>
</dbReference>
<protein>
    <submittedName>
        <fullName evidence="4">KxYKxGKxW signal peptide</fullName>
    </submittedName>
</protein>
<sequence length="1093" mass="120244">MKSNKKFRKDDLSPENNTKKIYKMYKRKKQWVVAPVLIGLLLNAFSPVAAFAVTEIEQANAEMAQSRVVDEEVQKLITQAITNIQELVSLKPDEKTTYVKEVKEAEDKTTVDSILVQAYQADIAQQAINIETEYIAKIDGLSSLKEDDRETHKTSVINKLDLETLKSTFNQLTDPTKYGEAKKAFETSLLANKLEADKIVETVKAENEALANLPKYKEQQKKIIADMTYLSAIEKDNYTTKITNAENKQAVDKVVDEAQAANNEVLTGLVNEKARELEEKLTLSSLAENIKANFTKSINEIKDKQDKIDADLVELATISSDIDKAIADNTSAELSAQKNDVKAQITKAAEKFVKQADVKRFHNKVDAATTKEAVEAVKKEWDQFLAVETIKQQENLKKAQEEATKQIDLLGLEDETTKTNYIAHISVATSPEEVAGILAEAQAVKKQELVALVAVQEAAVKEIQALSNLTNEEKAKYVEEINKTITSKSVKETLDSAKSADKLQEVVKAKVAALKELDTLELPTEKETYIEEITAVENQDPNALKQIDDIMAQATKKSDINKINAADLSDAKTIAANAVKKLDELTASQVTAALKSINEAKNVTDVAKALDTASELNDINKGVKNKAAELLDAKNKAKEAIDAMEYLSVAAKEGYKAEVNAQTEIGPIEVIQGKADKANKTIKEKQNEIQAAKVAVVTMINQAPELTVAEKLQFSNQVFKCSTEAEVDIIKSKVSQLINDRKVAAAKEADAIATINKAISDLEKEGLDSSQVRAYQDKIKLLSKKEDMVAVYEEAKAETVKIHDKKLIVTIDSLIASGSYVQAQESIDKLKSDNTRKQYQTKLNNSIALSEAKAAANEQIDALENLTVEEKKTAKEDIAKLTTKAAVDKAVEKLVKADNLVHDKTLIELAEAQIKSKDFDKAAKTIEKIRDADTKAKLQKQLEDAQKVAPTIKGTGHVSKIGWQKTVAMNEIIGTTGRKLALEAVKLNLADVDMPESAKKIEGGIQYRAHVRNIGWQGYKANGALAGTTGKSLQMEAIQIRLTGELAKRYDVQYRAHSKDKGWSSYVSNGATAGTTGKSLRMEALQIRLVEKK</sequence>
<dbReference type="STRING" id="155617.RV09_GL001588"/>
<feature type="coiled-coil region" evidence="2">
    <location>
        <begin position="668"/>
        <end position="702"/>
    </location>
</feature>
<evidence type="ECO:0000259" key="3">
    <source>
        <dbReference type="SMART" id="SM00844"/>
    </source>
</evidence>